<sequence length="242" mass="26275">MAQDILGPGYYPWRLPIPALKALSHMQSYWPEFLTVAIVHLLAVASPGPDFAVMVRQALCQSRRNALITALGIGAGILVHVTYSLLGIGLIIQQSLVLFSILKVVGALYLTWIAIQCLRSKGGSIHVDTSTTLRQSSLAAFRLGFLTNALNPKATLFFVSLFSVLISPQTPIAIQTGYGLYIAVATGLWFTLVAVFFAQPRVRRAFSRFGHWLDRMMGGILLLLAGQLLFSTVTGSAEPATE</sequence>
<dbReference type="EMBL" id="FNNE01000001">
    <property type="protein sequence ID" value="SDW05020.1"/>
    <property type="molecule type" value="Genomic_DNA"/>
</dbReference>
<evidence type="ECO:0000313" key="8">
    <source>
        <dbReference type="Proteomes" id="UP000199675"/>
    </source>
</evidence>
<keyword evidence="3 6" id="KW-0812">Transmembrane</keyword>
<proteinExistence type="predicted"/>
<dbReference type="InterPro" id="IPR001123">
    <property type="entry name" value="LeuE-type"/>
</dbReference>
<dbReference type="PANTHER" id="PTHR30086:SF21">
    <property type="entry name" value="TRANSPORT PROTEIN"/>
    <property type="match status" value="1"/>
</dbReference>
<comment type="subcellular location">
    <subcellularLocation>
        <location evidence="1">Cell membrane</location>
        <topology evidence="1">Multi-pass membrane protein</topology>
    </subcellularLocation>
</comment>
<protein>
    <submittedName>
        <fullName evidence="7">Resistance to homoserine/threonine (RhtB) family protein</fullName>
    </submittedName>
</protein>
<organism evidence="7 8">
    <name type="scientific">Marinobacter mobilis</name>
    <dbReference type="NCBI Taxonomy" id="488533"/>
    <lineage>
        <taxon>Bacteria</taxon>
        <taxon>Pseudomonadati</taxon>
        <taxon>Pseudomonadota</taxon>
        <taxon>Gammaproteobacteria</taxon>
        <taxon>Pseudomonadales</taxon>
        <taxon>Marinobacteraceae</taxon>
        <taxon>Marinobacter</taxon>
    </lineage>
</organism>
<evidence type="ECO:0000313" key="7">
    <source>
        <dbReference type="EMBL" id="SDW05020.1"/>
    </source>
</evidence>
<accession>A0A1H2QDM3</accession>
<feature type="transmembrane region" description="Helical" evidence="6">
    <location>
        <begin position="33"/>
        <end position="55"/>
    </location>
</feature>
<evidence type="ECO:0000256" key="1">
    <source>
        <dbReference type="ARBA" id="ARBA00004651"/>
    </source>
</evidence>
<evidence type="ECO:0000256" key="4">
    <source>
        <dbReference type="ARBA" id="ARBA00022989"/>
    </source>
</evidence>
<feature type="transmembrane region" description="Helical" evidence="6">
    <location>
        <begin position="98"/>
        <end position="118"/>
    </location>
</feature>
<feature type="transmembrane region" description="Helical" evidence="6">
    <location>
        <begin position="219"/>
        <end position="237"/>
    </location>
</feature>
<keyword evidence="4 6" id="KW-1133">Transmembrane helix</keyword>
<dbReference type="GO" id="GO:0015171">
    <property type="term" value="F:amino acid transmembrane transporter activity"/>
    <property type="evidence" value="ECO:0007669"/>
    <property type="project" value="TreeGrafter"/>
</dbReference>
<dbReference type="PIRSF" id="PIRSF006324">
    <property type="entry name" value="LeuE"/>
    <property type="match status" value="1"/>
</dbReference>
<dbReference type="AlphaFoldDB" id="A0A1H2QDM3"/>
<evidence type="ECO:0000256" key="2">
    <source>
        <dbReference type="ARBA" id="ARBA00022475"/>
    </source>
</evidence>
<feature type="transmembrane region" description="Helical" evidence="6">
    <location>
        <begin position="178"/>
        <end position="198"/>
    </location>
</feature>
<dbReference type="GO" id="GO:0005886">
    <property type="term" value="C:plasma membrane"/>
    <property type="evidence" value="ECO:0007669"/>
    <property type="project" value="UniProtKB-SubCell"/>
</dbReference>
<name>A0A1H2QDM3_9GAMM</name>
<dbReference type="Pfam" id="PF01810">
    <property type="entry name" value="LysE"/>
    <property type="match status" value="1"/>
</dbReference>
<keyword evidence="5 6" id="KW-0472">Membrane</keyword>
<evidence type="ECO:0000256" key="6">
    <source>
        <dbReference type="SAM" id="Phobius"/>
    </source>
</evidence>
<keyword evidence="2" id="KW-1003">Cell membrane</keyword>
<evidence type="ECO:0000256" key="5">
    <source>
        <dbReference type="ARBA" id="ARBA00023136"/>
    </source>
</evidence>
<feature type="transmembrane region" description="Helical" evidence="6">
    <location>
        <begin position="67"/>
        <end position="92"/>
    </location>
</feature>
<dbReference type="Proteomes" id="UP000199675">
    <property type="component" value="Unassembled WGS sequence"/>
</dbReference>
<evidence type="ECO:0000256" key="3">
    <source>
        <dbReference type="ARBA" id="ARBA00022692"/>
    </source>
</evidence>
<dbReference type="STRING" id="488533.SAMN04487960_101192"/>
<feature type="transmembrane region" description="Helical" evidence="6">
    <location>
        <begin position="139"/>
        <end position="166"/>
    </location>
</feature>
<dbReference type="PANTHER" id="PTHR30086">
    <property type="entry name" value="ARGININE EXPORTER PROTEIN ARGO"/>
    <property type="match status" value="1"/>
</dbReference>
<keyword evidence="8" id="KW-1185">Reference proteome</keyword>
<gene>
    <name evidence="7" type="ORF">SAMN04487960_101192</name>
</gene>
<reference evidence="7 8" key="1">
    <citation type="submission" date="2016-10" db="EMBL/GenBank/DDBJ databases">
        <authorList>
            <person name="de Groot N.N."/>
        </authorList>
    </citation>
    <scope>NUCLEOTIDE SEQUENCE [LARGE SCALE GENOMIC DNA]</scope>
    <source>
        <strain evidence="7 8">CGMCC 1.7059</strain>
    </source>
</reference>